<keyword evidence="1" id="KW-1133">Transmembrane helix</keyword>
<dbReference type="AlphaFoldDB" id="A0A8R1Y267"/>
<feature type="transmembrane region" description="Helical" evidence="1">
    <location>
        <begin position="18"/>
        <end position="35"/>
    </location>
</feature>
<proteinExistence type="predicted"/>
<dbReference type="EnsemblMetazoa" id="OVOC8646.1">
    <property type="protein sequence ID" value="OVOC8646.1"/>
    <property type="gene ID" value="WBGene00245455"/>
</dbReference>
<accession>A0A8R1Y267</accession>
<keyword evidence="1" id="KW-0472">Membrane</keyword>
<dbReference type="Proteomes" id="UP000024404">
    <property type="component" value="Unassembled WGS sequence"/>
</dbReference>
<evidence type="ECO:0000313" key="3">
    <source>
        <dbReference type="Proteomes" id="UP000024404"/>
    </source>
</evidence>
<evidence type="ECO:0000313" key="2">
    <source>
        <dbReference type="EnsemblMetazoa" id="OVOC8646.1"/>
    </source>
</evidence>
<reference evidence="3" key="1">
    <citation type="submission" date="2013-10" db="EMBL/GenBank/DDBJ databases">
        <title>Genome sequencing of Onchocerca volvulus.</title>
        <authorList>
            <person name="Cotton J."/>
            <person name="Tsai J."/>
            <person name="Stanley E."/>
            <person name="Tracey A."/>
            <person name="Holroyd N."/>
            <person name="Lustigman S."/>
            <person name="Berriman M."/>
        </authorList>
    </citation>
    <scope>NUCLEOTIDE SEQUENCE</scope>
</reference>
<name>A0A8R1Y267_ONCVO</name>
<organism evidence="2 3">
    <name type="scientific">Onchocerca volvulus</name>
    <dbReference type="NCBI Taxonomy" id="6282"/>
    <lineage>
        <taxon>Eukaryota</taxon>
        <taxon>Metazoa</taxon>
        <taxon>Ecdysozoa</taxon>
        <taxon>Nematoda</taxon>
        <taxon>Chromadorea</taxon>
        <taxon>Rhabditida</taxon>
        <taxon>Spirurina</taxon>
        <taxon>Spiruromorpha</taxon>
        <taxon>Filarioidea</taxon>
        <taxon>Onchocercidae</taxon>
        <taxon>Onchocerca</taxon>
    </lineage>
</organism>
<dbReference type="EMBL" id="CMVM020000249">
    <property type="status" value="NOT_ANNOTATED_CDS"/>
    <property type="molecule type" value="Genomic_DNA"/>
</dbReference>
<sequence>MKGFTPSIVSLFHTTHHIHPHLFIDLMLVLFWLSISRSKTCCYFKEKGAERCVKKYLQLIVSTLMTSGKIRRSVNIKDH</sequence>
<evidence type="ECO:0000256" key="1">
    <source>
        <dbReference type="SAM" id="Phobius"/>
    </source>
</evidence>
<keyword evidence="1" id="KW-0812">Transmembrane</keyword>
<reference evidence="2" key="2">
    <citation type="submission" date="2022-06" db="UniProtKB">
        <authorList>
            <consortium name="EnsemblMetazoa"/>
        </authorList>
    </citation>
    <scope>IDENTIFICATION</scope>
</reference>
<keyword evidence="3" id="KW-1185">Reference proteome</keyword>
<protein>
    <submittedName>
        <fullName evidence="2">Uncharacterized protein</fullName>
    </submittedName>
</protein>